<dbReference type="InterPro" id="IPR036779">
    <property type="entry name" value="LysM_dom_sf"/>
</dbReference>
<gene>
    <name evidence="4" type="ORF">KGQ19_01285</name>
</gene>
<dbReference type="InterPro" id="IPR051677">
    <property type="entry name" value="AfsR-DnrI-RedD_regulator"/>
</dbReference>
<keyword evidence="5" id="KW-1185">Reference proteome</keyword>
<dbReference type="InterPro" id="IPR005158">
    <property type="entry name" value="BTAD"/>
</dbReference>
<dbReference type="PROSITE" id="PS51782">
    <property type="entry name" value="LYSM"/>
    <property type="match status" value="1"/>
</dbReference>
<comment type="caution">
    <text evidence="4">The sequence shown here is derived from an EMBL/GenBank/DDBJ whole genome shotgun (WGS) entry which is preliminary data.</text>
</comment>
<dbReference type="EMBL" id="JAAFYZ010000003">
    <property type="protein sequence ID" value="MBS2545493.1"/>
    <property type="molecule type" value="Genomic_DNA"/>
</dbReference>
<protein>
    <submittedName>
        <fullName evidence="4">LysM peptidoglycan-binding domain-containing protein</fullName>
    </submittedName>
</protein>
<name>A0ABS5KGR3_9ACTN</name>
<dbReference type="Gene3D" id="3.10.350.10">
    <property type="entry name" value="LysM domain"/>
    <property type="match status" value="1"/>
</dbReference>
<dbReference type="Gene3D" id="1.10.10.10">
    <property type="entry name" value="Winged helix-like DNA-binding domain superfamily/Winged helix DNA-binding domain"/>
    <property type="match status" value="1"/>
</dbReference>
<dbReference type="Proteomes" id="UP000730482">
    <property type="component" value="Unassembled WGS sequence"/>
</dbReference>
<reference evidence="4 5" key="1">
    <citation type="submission" date="2020-02" db="EMBL/GenBank/DDBJ databases">
        <title>Acidophilic actinobacteria isolated from forest soil.</title>
        <authorList>
            <person name="Golinska P."/>
        </authorList>
    </citation>
    <scope>NUCLEOTIDE SEQUENCE [LARGE SCALE GENOMIC DNA]</scope>
    <source>
        <strain evidence="4 5">NL8</strain>
    </source>
</reference>
<keyword evidence="2" id="KW-0472">Membrane</keyword>
<feature type="transmembrane region" description="Helical" evidence="2">
    <location>
        <begin position="31"/>
        <end position="53"/>
    </location>
</feature>
<dbReference type="InterPro" id="IPR036388">
    <property type="entry name" value="WH-like_DNA-bd_sf"/>
</dbReference>
<dbReference type="SMART" id="SM01043">
    <property type="entry name" value="BTAD"/>
    <property type="match status" value="1"/>
</dbReference>
<feature type="domain" description="LysM" evidence="3">
    <location>
        <begin position="94"/>
        <end position="150"/>
    </location>
</feature>
<dbReference type="InterPro" id="IPR018392">
    <property type="entry name" value="LysM"/>
</dbReference>
<dbReference type="SUPFAM" id="SSF48452">
    <property type="entry name" value="TPR-like"/>
    <property type="match status" value="1"/>
</dbReference>
<accession>A0ABS5KGR3</accession>
<evidence type="ECO:0000313" key="5">
    <source>
        <dbReference type="Proteomes" id="UP000730482"/>
    </source>
</evidence>
<feature type="region of interest" description="Disordered" evidence="1">
    <location>
        <begin position="157"/>
        <end position="221"/>
    </location>
</feature>
<evidence type="ECO:0000256" key="1">
    <source>
        <dbReference type="SAM" id="MobiDB-lite"/>
    </source>
</evidence>
<dbReference type="CDD" id="cd00118">
    <property type="entry name" value="LysM"/>
    <property type="match status" value="1"/>
</dbReference>
<proteinExistence type="predicted"/>
<feature type="region of interest" description="Disordered" evidence="1">
    <location>
        <begin position="301"/>
        <end position="344"/>
    </location>
</feature>
<organism evidence="4 5">
    <name type="scientific">Catenulispora pinistramenti</name>
    <dbReference type="NCBI Taxonomy" id="2705254"/>
    <lineage>
        <taxon>Bacteria</taxon>
        <taxon>Bacillati</taxon>
        <taxon>Actinomycetota</taxon>
        <taxon>Actinomycetes</taxon>
        <taxon>Catenulisporales</taxon>
        <taxon>Catenulisporaceae</taxon>
        <taxon>Catenulispora</taxon>
    </lineage>
</organism>
<dbReference type="Pfam" id="PF03704">
    <property type="entry name" value="BTAD"/>
    <property type="match status" value="1"/>
</dbReference>
<dbReference type="Gene3D" id="1.25.40.10">
    <property type="entry name" value="Tetratricopeptide repeat domain"/>
    <property type="match status" value="1"/>
</dbReference>
<feature type="compositionally biased region" description="Low complexity" evidence="1">
    <location>
        <begin position="167"/>
        <end position="194"/>
    </location>
</feature>
<keyword evidence="2" id="KW-1133">Transmembrane helix</keyword>
<keyword evidence="2" id="KW-0812">Transmembrane</keyword>
<dbReference type="RefSeq" id="WP_212007158.1">
    <property type="nucleotide sequence ID" value="NZ_JAAFYZ010000003.1"/>
</dbReference>
<evidence type="ECO:0000313" key="4">
    <source>
        <dbReference type="EMBL" id="MBS2545493.1"/>
    </source>
</evidence>
<dbReference type="Pfam" id="PF01476">
    <property type="entry name" value="LysM"/>
    <property type="match status" value="1"/>
</dbReference>
<dbReference type="InterPro" id="IPR011990">
    <property type="entry name" value="TPR-like_helical_dom_sf"/>
</dbReference>
<evidence type="ECO:0000259" key="3">
    <source>
        <dbReference type="PROSITE" id="PS51782"/>
    </source>
</evidence>
<sequence>MFVAQLLVQIPGTIVDIVRVLRRREPLRRHVATGPGAAFASGLIAAFTIALLAPRAADGAAAAAKATGYVLSPSARTASVAPAVPGARLASEEDVHVVRSGDTLWDIAKLHLGDPERWHDIYRLNAGRTQPDGGALSDPQMILPGWRLRLPDNVVAPTSRGAGSVESATGPGSAGAVPTAVPVVVPPSASGSVPTPTPTPTPTPASASASMRAAPSIPRQRVAPRDRAAVHLPGGGVVPVSLASGVAAALALARLRARARTRIQPVDVPADPDSLAPLVAPVQAELLRAHHATLCAPGKGLFQDDEDFGDDPLVDDEPPSVEPQPDSGGQEAAWSLKPEPGEPGGVPHFAPCLRSVLDATDAPEDVHVAVREDTPVSLADVTTAGLGLAGDGAADAARSLLACALAAGGPRAIDQAVEVHTTAQALSQLLGPGVPPPDSARLRVFDALAELLDDARREQSARSAEVAEYGQATAGDVRRYDNVDPFHPRILLVHLEAAERHRLEAVAKAGARVDTHLVLLGPWAAGTTATIDSSRALTATGPDAERLHGSSAFGLAMDEMEQILAAMDAAAVVSPAVEPFTDTAEDGEPTTVELLEDGDAAPATTAPAAPPVVARAQPEEGVLLLNVIGPFTAEMDGRDVTGCFNPSHRTLLLYLALRERPVRRTEIIEALWTDDDADGKNVEKKRRTRFDTRLYQTKKALADAAGHDGDFITSDRASGFISLNRALILTDLTCFEQLITRASRTADDAQKAAHLEAACALYRGPLDESIRGDWLLEHREDRLRRYRDAAGDLARIVGRTDPDRGLAILNQLLEHDLFNEDLYRRIMRGQARLGRHDAVRRTFNLLETRFEAVELVVDPSTRTLVQALTRKAS</sequence>
<dbReference type="SMART" id="SM00257">
    <property type="entry name" value="LysM"/>
    <property type="match status" value="1"/>
</dbReference>
<dbReference type="PANTHER" id="PTHR35807">
    <property type="entry name" value="TRANSCRIPTIONAL REGULATOR REDD-RELATED"/>
    <property type="match status" value="1"/>
</dbReference>
<feature type="compositionally biased region" description="Acidic residues" evidence="1">
    <location>
        <begin position="303"/>
        <end position="319"/>
    </location>
</feature>
<evidence type="ECO:0000256" key="2">
    <source>
        <dbReference type="SAM" id="Phobius"/>
    </source>
</evidence>